<dbReference type="RefSeq" id="WP_174628615.1">
    <property type="nucleotide sequence ID" value="NZ_CP049074.1"/>
</dbReference>
<gene>
    <name evidence="1" type="ORF">GWK48_00505</name>
</gene>
<dbReference type="GO" id="GO:0016491">
    <property type="term" value="F:oxidoreductase activity"/>
    <property type="evidence" value="ECO:0007669"/>
    <property type="project" value="InterPro"/>
</dbReference>
<dbReference type="AlphaFoldDB" id="A0A6N0NSK1"/>
<dbReference type="InterPro" id="IPR009078">
    <property type="entry name" value="Ferritin-like_SF"/>
</dbReference>
<dbReference type="Proteomes" id="UP000509301">
    <property type="component" value="Chromosome"/>
</dbReference>
<accession>A0A6N0NSK1</accession>
<reference evidence="1 2" key="1">
    <citation type="submission" date="2020-02" db="EMBL/GenBank/DDBJ databases">
        <title>Comparative genome analysis reveals the metabolism and evolution of the thermophilic archaeal genus Metallosphaera.</title>
        <authorList>
            <person name="Jiang C."/>
        </authorList>
    </citation>
    <scope>NUCLEOTIDE SEQUENCE [LARGE SCALE GENOMIC DNA]</scope>
    <source>
        <strain evidence="1 2">Ric-A</strain>
    </source>
</reference>
<dbReference type="Gene3D" id="1.10.620.20">
    <property type="entry name" value="Ribonucleotide Reductase, subunit A"/>
    <property type="match status" value="1"/>
</dbReference>
<dbReference type="OrthoDB" id="156360at2157"/>
<dbReference type="SUPFAM" id="SSF47240">
    <property type="entry name" value="Ferritin-like"/>
    <property type="match status" value="1"/>
</dbReference>
<dbReference type="InterPro" id="IPR012348">
    <property type="entry name" value="RNR-like"/>
</dbReference>
<organism evidence="1 2">
    <name type="scientific">Metallosphaera tengchongensis</name>
    <dbReference type="NCBI Taxonomy" id="1532350"/>
    <lineage>
        <taxon>Archaea</taxon>
        <taxon>Thermoproteota</taxon>
        <taxon>Thermoprotei</taxon>
        <taxon>Sulfolobales</taxon>
        <taxon>Sulfolobaceae</taxon>
        <taxon>Metallosphaera</taxon>
    </lineage>
</organism>
<name>A0A6N0NSK1_9CREN</name>
<sequence>MDSNWGSVPSEVRFGIRYLSAHFYPRKYMSRWGVLKPLSVKFVGKVMGYSPQQYQEELQHFDFFERYFKGEPLDLELPESYIRFFDNLTEDFKSGDVQRIVTRFHMVTEGVLATTGLHLLREAGERYGLKEFTAGIRRIVEDEARHINFGLSLVTDREYAVKRIEELYPEALQIVLDGKETLSSLAPFEEILGMMEELKRARLAKVMS</sequence>
<proteinExistence type="predicted"/>
<dbReference type="GeneID" id="55640381"/>
<keyword evidence="2" id="KW-1185">Reference proteome</keyword>
<evidence type="ECO:0000313" key="1">
    <source>
        <dbReference type="EMBL" id="QKQ99076.1"/>
    </source>
</evidence>
<evidence type="ECO:0008006" key="3">
    <source>
        <dbReference type="Google" id="ProtNLM"/>
    </source>
</evidence>
<dbReference type="KEGG" id="mten:GWK48_00505"/>
<dbReference type="EMBL" id="CP049074">
    <property type="protein sequence ID" value="QKQ99076.1"/>
    <property type="molecule type" value="Genomic_DNA"/>
</dbReference>
<protein>
    <recommendedName>
        <fullName evidence="3">Ferritin-like domain-containing protein</fullName>
    </recommendedName>
</protein>
<evidence type="ECO:0000313" key="2">
    <source>
        <dbReference type="Proteomes" id="UP000509301"/>
    </source>
</evidence>